<dbReference type="PANTHER" id="PTHR11601">
    <property type="entry name" value="CYSTEINE DESULFURYLASE FAMILY MEMBER"/>
    <property type="match status" value="1"/>
</dbReference>
<dbReference type="Gene3D" id="3.40.640.10">
    <property type="entry name" value="Type I PLP-dependent aspartate aminotransferase-like (Major domain)"/>
    <property type="match status" value="1"/>
</dbReference>
<proteinExistence type="inferred from homology"/>
<keyword evidence="7" id="KW-0663">Pyridoxal phosphate</keyword>
<dbReference type="EC" id="4.4.1.16" evidence="10"/>
<evidence type="ECO:0000313" key="14">
    <source>
        <dbReference type="Proteomes" id="UP000827092"/>
    </source>
</evidence>
<dbReference type="PANTHER" id="PTHR11601:SF62">
    <property type="entry name" value="SELENOCYSTEINE LYASE"/>
    <property type="match status" value="1"/>
</dbReference>
<dbReference type="Pfam" id="PF00266">
    <property type="entry name" value="Aminotran_5"/>
    <property type="match status" value="1"/>
</dbReference>
<reference evidence="13 14" key="1">
    <citation type="journal article" date="2022" name="Nat. Ecol. Evol.">
        <title>A masculinizing supergene underlies an exaggerated male reproductive morph in a spider.</title>
        <authorList>
            <person name="Hendrickx F."/>
            <person name="De Corte Z."/>
            <person name="Sonet G."/>
            <person name="Van Belleghem S.M."/>
            <person name="Kostlbacher S."/>
            <person name="Vangestel C."/>
        </authorList>
    </citation>
    <scope>NUCLEOTIDE SEQUENCE [LARGE SCALE GENOMIC DNA]</scope>
    <source>
        <strain evidence="13">W744_W776</strain>
    </source>
</reference>
<dbReference type="EMBL" id="JAFNEN010000013">
    <property type="protein sequence ID" value="KAG8200812.1"/>
    <property type="molecule type" value="Genomic_DNA"/>
</dbReference>
<dbReference type="GO" id="GO:0009000">
    <property type="term" value="F:selenocysteine lyase activity"/>
    <property type="evidence" value="ECO:0007669"/>
    <property type="project" value="UniProtKB-EC"/>
</dbReference>
<dbReference type="InterPro" id="IPR015421">
    <property type="entry name" value="PyrdxlP-dep_Trfase_major"/>
</dbReference>
<dbReference type="InterPro" id="IPR015422">
    <property type="entry name" value="PyrdxlP-dep_Trfase_small"/>
</dbReference>
<name>A0AAV6VW93_9ARAC</name>
<protein>
    <recommendedName>
        <fullName evidence="11">Selenocysteine lyase</fullName>
        <ecNumber evidence="10">4.4.1.16</ecNumber>
    </recommendedName>
</protein>
<evidence type="ECO:0000256" key="9">
    <source>
        <dbReference type="ARBA" id="ARBA00037407"/>
    </source>
</evidence>
<dbReference type="FunFam" id="3.40.640.10:FF:000083">
    <property type="entry name" value="Selenocysteine lyase"/>
    <property type="match status" value="1"/>
</dbReference>
<dbReference type="InterPro" id="IPR000192">
    <property type="entry name" value="Aminotrans_V_dom"/>
</dbReference>
<dbReference type="FunFam" id="3.90.1150.10:FF:000065">
    <property type="entry name" value="Selenocysteine lyase"/>
    <property type="match status" value="1"/>
</dbReference>
<dbReference type="SUPFAM" id="SSF53383">
    <property type="entry name" value="PLP-dependent transferases"/>
    <property type="match status" value="1"/>
</dbReference>
<dbReference type="AlphaFoldDB" id="A0AAV6VW93"/>
<organism evidence="13 14">
    <name type="scientific">Oedothorax gibbosus</name>
    <dbReference type="NCBI Taxonomy" id="931172"/>
    <lineage>
        <taxon>Eukaryota</taxon>
        <taxon>Metazoa</taxon>
        <taxon>Ecdysozoa</taxon>
        <taxon>Arthropoda</taxon>
        <taxon>Chelicerata</taxon>
        <taxon>Arachnida</taxon>
        <taxon>Araneae</taxon>
        <taxon>Araneomorphae</taxon>
        <taxon>Entelegynae</taxon>
        <taxon>Araneoidea</taxon>
        <taxon>Linyphiidae</taxon>
        <taxon>Erigoninae</taxon>
        <taxon>Oedothorax</taxon>
    </lineage>
</organism>
<dbReference type="Proteomes" id="UP000827092">
    <property type="component" value="Unassembled WGS sequence"/>
</dbReference>
<dbReference type="Gene3D" id="3.90.1150.10">
    <property type="entry name" value="Aspartate Aminotransferase, domain 1"/>
    <property type="match status" value="1"/>
</dbReference>
<dbReference type="GO" id="GO:0016740">
    <property type="term" value="F:transferase activity"/>
    <property type="evidence" value="ECO:0007669"/>
    <property type="project" value="UniProtKB-KW"/>
</dbReference>
<evidence type="ECO:0000256" key="10">
    <source>
        <dbReference type="ARBA" id="ARBA00039054"/>
    </source>
</evidence>
<evidence type="ECO:0000256" key="5">
    <source>
        <dbReference type="ARBA" id="ARBA00022490"/>
    </source>
</evidence>
<keyword evidence="5" id="KW-0963">Cytoplasm</keyword>
<dbReference type="PIRSF" id="PIRSF005572">
    <property type="entry name" value="NifS"/>
    <property type="match status" value="1"/>
</dbReference>
<accession>A0AAV6VW93</accession>
<dbReference type="InterPro" id="IPR016454">
    <property type="entry name" value="Cysteine_dSase"/>
</dbReference>
<dbReference type="GO" id="GO:0005829">
    <property type="term" value="C:cytosol"/>
    <property type="evidence" value="ECO:0007669"/>
    <property type="project" value="UniProtKB-SubCell"/>
</dbReference>
<comment type="caution">
    <text evidence="13">The sequence shown here is derived from an EMBL/GenBank/DDBJ whole genome shotgun (WGS) entry which is preliminary data.</text>
</comment>
<comment type="similarity">
    <text evidence="3">Belongs to the class-V pyridoxal-phosphate-dependent aminotransferase family.</text>
</comment>
<keyword evidence="14" id="KW-1185">Reference proteome</keyword>
<evidence type="ECO:0000256" key="6">
    <source>
        <dbReference type="ARBA" id="ARBA00022679"/>
    </source>
</evidence>
<evidence type="ECO:0000259" key="12">
    <source>
        <dbReference type="Pfam" id="PF00266"/>
    </source>
</evidence>
<comment type="subunit">
    <text evidence="4">Homodimer.</text>
</comment>
<keyword evidence="8" id="KW-0456">Lyase</keyword>
<evidence type="ECO:0000256" key="8">
    <source>
        <dbReference type="ARBA" id="ARBA00023239"/>
    </source>
</evidence>
<comment type="function">
    <text evidence="9">Catalyzes the decomposition of L-selenocysteine to L-alanine and elemental selenium.</text>
</comment>
<evidence type="ECO:0000313" key="13">
    <source>
        <dbReference type="EMBL" id="KAG8200812.1"/>
    </source>
</evidence>
<evidence type="ECO:0000256" key="4">
    <source>
        <dbReference type="ARBA" id="ARBA00011738"/>
    </source>
</evidence>
<comment type="subcellular location">
    <subcellularLocation>
        <location evidence="2">Cytoplasm</location>
        <location evidence="2">Cytosol</location>
    </subcellularLocation>
</comment>
<evidence type="ECO:0000256" key="2">
    <source>
        <dbReference type="ARBA" id="ARBA00004514"/>
    </source>
</evidence>
<comment type="cofactor">
    <cofactor evidence="1">
        <name>pyridoxal 5'-phosphate</name>
        <dbReference type="ChEBI" id="CHEBI:597326"/>
    </cofactor>
</comment>
<sequence>MIYLDFNATTPIDSEVQKTICTSLNEAWGNPSSSYDTGKHAKSVIEDARRKVAEMIGSAPHEVIFTSGGTESNQMVISTACKNFHLEVESGLDLKIPHIITSQIEHDSIRIPLEKLVEERKAEVTFVSVCKSTGIINVDDIMKEIKPNTCLITLMLANNETGVIQPVQQLRPKLKVHKSASLCTILLHTDAAQALGKIEVDVDTLDIDYLTIVGHKFYGPRIGALYTKHMKPLYPLFWGGGQERNFRPGTENTPMIAGLGKAADLVTLNLEKYNQHMSAMCSYLVKVLKKCFKPKSVIVHFFKENRLPNTLSVAFDYECTGAAILAKAKNIGASTGSACHSGIGRPSEVLINSGIPADLAAKTIRLSVGRETTKEDINKAVKILHNAVKRVTFPLKL</sequence>
<dbReference type="Gene3D" id="1.10.260.50">
    <property type="match status" value="1"/>
</dbReference>
<feature type="domain" description="Aminotransferase class V" evidence="12">
    <location>
        <begin position="2"/>
        <end position="378"/>
    </location>
</feature>
<dbReference type="InterPro" id="IPR015424">
    <property type="entry name" value="PyrdxlP-dep_Trfase"/>
</dbReference>
<gene>
    <name evidence="13" type="ORF">JTE90_006393</name>
</gene>
<evidence type="ECO:0000256" key="1">
    <source>
        <dbReference type="ARBA" id="ARBA00001933"/>
    </source>
</evidence>
<evidence type="ECO:0000256" key="7">
    <source>
        <dbReference type="ARBA" id="ARBA00022898"/>
    </source>
</evidence>
<evidence type="ECO:0000256" key="11">
    <source>
        <dbReference type="ARBA" id="ARBA00040554"/>
    </source>
</evidence>
<evidence type="ECO:0000256" key="3">
    <source>
        <dbReference type="ARBA" id="ARBA00009236"/>
    </source>
</evidence>
<keyword evidence="6" id="KW-0808">Transferase</keyword>